<dbReference type="GO" id="GO:0000981">
    <property type="term" value="F:DNA-binding transcription factor activity, RNA polymerase II-specific"/>
    <property type="evidence" value="ECO:0007669"/>
    <property type="project" value="TreeGrafter"/>
</dbReference>
<dbReference type="AlphaFoldDB" id="A0A553N795"/>
<evidence type="ECO:0000256" key="4">
    <source>
        <dbReference type="ARBA" id="ARBA00023125"/>
    </source>
</evidence>
<dbReference type="SUPFAM" id="SSF57959">
    <property type="entry name" value="Leucine zipper domain"/>
    <property type="match status" value="1"/>
</dbReference>
<evidence type="ECO:0000256" key="1">
    <source>
        <dbReference type="ARBA" id="ARBA00004123"/>
    </source>
</evidence>
<dbReference type="GO" id="GO:0006351">
    <property type="term" value="P:DNA-templated transcription"/>
    <property type="evidence" value="ECO:0007669"/>
    <property type="project" value="InterPro"/>
</dbReference>
<keyword evidence="5" id="KW-0804">Transcription</keyword>
<feature type="region of interest" description="Disordered" evidence="7">
    <location>
        <begin position="1"/>
        <end position="49"/>
    </location>
</feature>
<reference evidence="9 10" key="1">
    <citation type="journal article" date="2018" name="Nat. Ecol. Evol.">
        <title>Genomic signatures of mitonuclear coevolution across populations of Tigriopus californicus.</title>
        <authorList>
            <person name="Barreto F.S."/>
            <person name="Watson E.T."/>
            <person name="Lima T.G."/>
            <person name="Willett C.S."/>
            <person name="Edmands S."/>
            <person name="Li W."/>
            <person name="Burton R.S."/>
        </authorList>
    </citation>
    <scope>NUCLEOTIDE SEQUENCE [LARGE SCALE GENOMIC DNA]</scope>
    <source>
        <strain evidence="9 10">San Diego</strain>
    </source>
</reference>
<feature type="domain" description="BZIP" evidence="8">
    <location>
        <begin position="15"/>
        <end position="78"/>
    </location>
</feature>
<dbReference type="GO" id="GO:0000978">
    <property type="term" value="F:RNA polymerase II cis-regulatory region sequence-specific DNA binding"/>
    <property type="evidence" value="ECO:0007669"/>
    <property type="project" value="TreeGrafter"/>
</dbReference>
<dbReference type="InterPro" id="IPR031106">
    <property type="entry name" value="C/EBP"/>
</dbReference>
<proteinExistence type="inferred from homology"/>
<dbReference type="STRING" id="6832.A0A553N795"/>
<name>A0A553N795_TIGCA</name>
<dbReference type="PROSITE" id="PS50217">
    <property type="entry name" value="BZIP"/>
    <property type="match status" value="1"/>
</dbReference>
<evidence type="ECO:0000256" key="7">
    <source>
        <dbReference type="SAM" id="MobiDB-lite"/>
    </source>
</evidence>
<accession>A0A553N795</accession>
<feature type="compositionally biased region" description="Basic and acidic residues" evidence="7">
    <location>
        <begin position="18"/>
        <end position="49"/>
    </location>
</feature>
<keyword evidence="6" id="KW-0539">Nucleus</keyword>
<evidence type="ECO:0000259" key="8">
    <source>
        <dbReference type="PROSITE" id="PS50217"/>
    </source>
</evidence>
<feature type="compositionally biased region" description="Polar residues" evidence="7">
    <location>
        <begin position="112"/>
        <end position="129"/>
    </location>
</feature>
<evidence type="ECO:0000256" key="6">
    <source>
        <dbReference type="ARBA" id="ARBA00023242"/>
    </source>
</evidence>
<protein>
    <recommendedName>
        <fullName evidence="8">BZIP domain-containing protein</fullName>
    </recommendedName>
</protein>
<dbReference type="OMA" id="MAYAKND"/>
<sequence>MGPRKNSQSGNGNGDNEYLSRRARNNEAVKRSREKARQRAQETHTRVTKLKTENEMLEERIKLLSKELTFLKDIFMAHAGSSHGLCLDDLDIKNLLNDDEDDQFNNDKKDQMSSNYSETSNQSQSGGLS</sequence>
<evidence type="ECO:0000256" key="5">
    <source>
        <dbReference type="ARBA" id="ARBA00023163"/>
    </source>
</evidence>
<gene>
    <name evidence="9" type="ORF">TCAL_14960</name>
</gene>
<evidence type="ECO:0000256" key="3">
    <source>
        <dbReference type="ARBA" id="ARBA00023015"/>
    </source>
</evidence>
<feature type="region of interest" description="Disordered" evidence="7">
    <location>
        <begin position="97"/>
        <end position="129"/>
    </location>
</feature>
<comment type="similarity">
    <text evidence="2">Belongs to the bZIP family. C/EBP subfamily.</text>
</comment>
<keyword evidence="4" id="KW-0238">DNA-binding</keyword>
<dbReference type="PANTHER" id="PTHR23334:SF69">
    <property type="entry name" value="CCAAT_ENHANCER-BINDING PROTEIN GAMMA"/>
    <property type="match status" value="1"/>
</dbReference>
<dbReference type="GO" id="GO:0005634">
    <property type="term" value="C:nucleus"/>
    <property type="evidence" value="ECO:0007669"/>
    <property type="project" value="UniProtKB-SubCell"/>
</dbReference>
<dbReference type="Gene3D" id="1.20.5.170">
    <property type="match status" value="1"/>
</dbReference>
<dbReference type="SMART" id="SM00338">
    <property type="entry name" value="BRLZ"/>
    <property type="match status" value="1"/>
</dbReference>
<dbReference type="OrthoDB" id="10039716at2759"/>
<evidence type="ECO:0000256" key="2">
    <source>
        <dbReference type="ARBA" id="ARBA00006951"/>
    </source>
</evidence>
<keyword evidence="3" id="KW-0805">Transcription regulation</keyword>
<feature type="compositionally biased region" description="Polar residues" evidence="7">
    <location>
        <begin position="1"/>
        <end position="10"/>
    </location>
</feature>
<evidence type="ECO:0000313" key="9">
    <source>
        <dbReference type="EMBL" id="TRY61306.1"/>
    </source>
</evidence>
<dbReference type="InterPro" id="IPR046347">
    <property type="entry name" value="bZIP_sf"/>
</dbReference>
<dbReference type="CDD" id="cd14693">
    <property type="entry name" value="bZIP_CEBP"/>
    <property type="match status" value="1"/>
</dbReference>
<dbReference type="Pfam" id="PF07716">
    <property type="entry name" value="bZIP_2"/>
    <property type="match status" value="1"/>
</dbReference>
<dbReference type="PANTHER" id="PTHR23334">
    <property type="entry name" value="CCAAT/ENHANCER BINDING PROTEIN"/>
    <property type="match status" value="1"/>
</dbReference>
<organism evidence="9 10">
    <name type="scientific">Tigriopus californicus</name>
    <name type="common">Marine copepod</name>
    <dbReference type="NCBI Taxonomy" id="6832"/>
    <lineage>
        <taxon>Eukaryota</taxon>
        <taxon>Metazoa</taxon>
        <taxon>Ecdysozoa</taxon>
        <taxon>Arthropoda</taxon>
        <taxon>Crustacea</taxon>
        <taxon>Multicrustacea</taxon>
        <taxon>Hexanauplia</taxon>
        <taxon>Copepoda</taxon>
        <taxon>Harpacticoida</taxon>
        <taxon>Harpacticidae</taxon>
        <taxon>Tigriopus</taxon>
    </lineage>
</organism>
<dbReference type="EMBL" id="VCGU01000459">
    <property type="protein sequence ID" value="TRY61306.1"/>
    <property type="molecule type" value="Genomic_DNA"/>
</dbReference>
<dbReference type="Proteomes" id="UP000318571">
    <property type="component" value="Chromosome 8"/>
</dbReference>
<keyword evidence="10" id="KW-1185">Reference proteome</keyword>
<dbReference type="InterPro" id="IPR004827">
    <property type="entry name" value="bZIP"/>
</dbReference>
<evidence type="ECO:0000313" key="10">
    <source>
        <dbReference type="Proteomes" id="UP000318571"/>
    </source>
</evidence>
<comment type="subcellular location">
    <subcellularLocation>
        <location evidence="1">Nucleus</location>
    </subcellularLocation>
</comment>
<comment type="caution">
    <text evidence="9">The sequence shown here is derived from an EMBL/GenBank/DDBJ whole genome shotgun (WGS) entry which is preliminary data.</text>
</comment>